<evidence type="ECO:0000313" key="3">
    <source>
        <dbReference type="EMBL" id="AWW29656.1"/>
    </source>
</evidence>
<feature type="domain" description="Endonuclease/exonuclease/phosphatase" evidence="2">
    <location>
        <begin position="90"/>
        <end position="334"/>
    </location>
</feature>
<dbReference type="Pfam" id="PF03372">
    <property type="entry name" value="Exo_endo_phos"/>
    <property type="match status" value="1"/>
</dbReference>
<dbReference type="InterPro" id="IPR051916">
    <property type="entry name" value="GPI-anchor_lipid_remodeler"/>
</dbReference>
<name>A0A2Z4IGD2_9BACT</name>
<dbReference type="AlphaFoldDB" id="A0A2Z4IGD2"/>
<dbReference type="Gene3D" id="3.60.10.10">
    <property type="entry name" value="Endonuclease/exonuclease/phosphatase"/>
    <property type="match status" value="1"/>
</dbReference>
<accession>A0A2Z4IGD2</accession>
<keyword evidence="4" id="KW-1185">Reference proteome</keyword>
<evidence type="ECO:0000256" key="1">
    <source>
        <dbReference type="SAM" id="Phobius"/>
    </source>
</evidence>
<dbReference type="EMBL" id="CP030041">
    <property type="protein sequence ID" value="AWW29656.1"/>
    <property type="molecule type" value="Genomic_DNA"/>
</dbReference>
<feature type="transmembrane region" description="Helical" evidence="1">
    <location>
        <begin position="58"/>
        <end position="78"/>
    </location>
</feature>
<dbReference type="CDD" id="cd09084">
    <property type="entry name" value="EEP-2"/>
    <property type="match status" value="1"/>
</dbReference>
<organism evidence="3 4">
    <name type="scientific">Echinicola strongylocentroti</name>
    <dbReference type="NCBI Taxonomy" id="1795355"/>
    <lineage>
        <taxon>Bacteria</taxon>
        <taxon>Pseudomonadati</taxon>
        <taxon>Bacteroidota</taxon>
        <taxon>Cytophagia</taxon>
        <taxon>Cytophagales</taxon>
        <taxon>Cyclobacteriaceae</taxon>
        <taxon>Echinicola</taxon>
    </lineage>
</organism>
<proteinExistence type="predicted"/>
<evidence type="ECO:0000313" key="4">
    <source>
        <dbReference type="Proteomes" id="UP000248688"/>
    </source>
</evidence>
<dbReference type="Proteomes" id="UP000248688">
    <property type="component" value="Chromosome"/>
</dbReference>
<keyword evidence="1" id="KW-0812">Transmembrane</keyword>
<dbReference type="GO" id="GO:0016020">
    <property type="term" value="C:membrane"/>
    <property type="evidence" value="ECO:0007669"/>
    <property type="project" value="GOC"/>
</dbReference>
<dbReference type="GO" id="GO:0006506">
    <property type="term" value="P:GPI anchor biosynthetic process"/>
    <property type="evidence" value="ECO:0007669"/>
    <property type="project" value="TreeGrafter"/>
</dbReference>
<dbReference type="InterPro" id="IPR005135">
    <property type="entry name" value="Endo/exonuclease/phosphatase"/>
</dbReference>
<dbReference type="SUPFAM" id="SSF56219">
    <property type="entry name" value="DNase I-like"/>
    <property type="match status" value="1"/>
</dbReference>
<protein>
    <submittedName>
        <fullName evidence="3">Endonuclease</fullName>
    </submittedName>
</protein>
<keyword evidence="1" id="KW-0472">Membrane</keyword>
<feature type="transmembrane region" description="Helical" evidence="1">
    <location>
        <begin position="31"/>
        <end position="53"/>
    </location>
</feature>
<dbReference type="GO" id="GO:0004519">
    <property type="term" value="F:endonuclease activity"/>
    <property type="evidence" value="ECO:0007669"/>
    <property type="project" value="UniProtKB-KW"/>
</dbReference>
<keyword evidence="1" id="KW-1133">Transmembrane helix</keyword>
<dbReference type="KEGG" id="est:DN752_05710"/>
<keyword evidence="3" id="KW-0255">Endonuclease</keyword>
<sequence>MRYLVSLVFLVSVLLFFGVNISPKQLAYAGLVPVLIPLFLLLNFALLIILLLLKRKLFVLPIAAILIGWRFIGVTVQWNNTSSEDGLSIMSYNAHVFNYEKYKARDPKVTPNIYNWIREQDTDIIGLQEFYQDFTTPARNAIKLIGRDGEYHYATQSVEERKGKRFFGLAIFSKFPIINEGKLFDNRKTNGAMFVDLKVHEDTIRVYNVHLESMSIPAEQLDNIDGIKENYQKTWRRLNRGIVNRASQVDFLAEHVKNSPYPAILMGDFNDVPYSYTYFTIRSILENAFETAGRGFGFSFNRVLFFLRIDNIFYDEALTPLRFNTLREVDYSDHYPIKAVFDLSPLIGPTDK</sequence>
<dbReference type="InterPro" id="IPR036691">
    <property type="entry name" value="Endo/exonu/phosph_ase_sf"/>
</dbReference>
<dbReference type="PANTHER" id="PTHR14859:SF15">
    <property type="entry name" value="ENDONUCLEASE_EXONUCLEASE_PHOSPHATASE DOMAIN-CONTAINING PROTEIN"/>
    <property type="match status" value="1"/>
</dbReference>
<dbReference type="OrthoDB" id="635146at2"/>
<gene>
    <name evidence="3" type="ORF">DN752_05710</name>
</gene>
<keyword evidence="3" id="KW-0378">Hydrolase</keyword>
<keyword evidence="3" id="KW-0540">Nuclease</keyword>
<reference evidence="3 4" key="1">
    <citation type="submission" date="2018-06" db="EMBL/GenBank/DDBJ databases">
        <title>Echinicola strongylocentroti sp. nov., isolated from a sea urchin Strongylocentrotus intermedius.</title>
        <authorList>
            <person name="Bae S.S."/>
        </authorList>
    </citation>
    <scope>NUCLEOTIDE SEQUENCE [LARGE SCALE GENOMIC DNA]</scope>
    <source>
        <strain evidence="3 4">MEBiC08714</strain>
    </source>
</reference>
<evidence type="ECO:0000259" key="2">
    <source>
        <dbReference type="Pfam" id="PF03372"/>
    </source>
</evidence>
<dbReference type="PANTHER" id="PTHR14859">
    <property type="entry name" value="CALCOFLUOR WHITE HYPERSENSITIVE PROTEIN PRECURSOR"/>
    <property type="match status" value="1"/>
</dbReference>